<gene>
    <name evidence="1" type="ORF">DPMN_051425</name>
</gene>
<dbReference type="Proteomes" id="UP000828390">
    <property type="component" value="Unassembled WGS sequence"/>
</dbReference>
<evidence type="ECO:0000313" key="1">
    <source>
        <dbReference type="EMBL" id="KAH3725579.1"/>
    </source>
</evidence>
<name>A0A9D4CJ33_DREPO</name>
<dbReference type="EMBL" id="JAIWYP010000012">
    <property type="protein sequence ID" value="KAH3725579.1"/>
    <property type="molecule type" value="Genomic_DNA"/>
</dbReference>
<sequence>MNTGRSTNEYKACRQAIMACLMPIVKTAIYNIKNAINTGLPDGILFPSHSMQIRHVLANYFLLKYSEENSIELVMHTVVSLHVLSSGTCFIILINWKIGSSETLH</sequence>
<dbReference type="AlphaFoldDB" id="A0A9D4CJ33"/>
<organism evidence="1 2">
    <name type="scientific">Dreissena polymorpha</name>
    <name type="common">Zebra mussel</name>
    <name type="synonym">Mytilus polymorpha</name>
    <dbReference type="NCBI Taxonomy" id="45954"/>
    <lineage>
        <taxon>Eukaryota</taxon>
        <taxon>Metazoa</taxon>
        <taxon>Spiralia</taxon>
        <taxon>Lophotrochozoa</taxon>
        <taxon>Mollusca</taxon>
        <taxon>Bivalvia</taxon>
        <taxon>Autobranchia</taxon>
        <taxon>Heteroconchia</taxon>
        <taxon>Euheterodonta</taxon>
        <taxon>Imparidentia</taxon>
        <taxon>Neoheterodontei</taxon>
        <taxon>Myida</taxon>
        <taxon>Dreissenoidea</taxon>
        <taxon>Dreissenidae</taxon>
        <taxon>Dreissena</taxon>
    </lineage>
</organism>
<accession>A0A9D4CJ33</accession>
<reference evidence="1" key="1">
    <citation type="journal article" date="2019" name="bioRxiv">
        <title>The Genome of the Zebra Mussel, Dreissena polymorpha: A Resource for Invasive Species Research.</title>
        <authorList>
            <person name="McCartney M.A."/>
            <person name="Auch B."/>
            <person name="Kono T."/>
            <person name="Mallez S."/>
            <person name="Zhang Y."/>
            <person name="Obille A."/>
            <person name="Becker A."/>
            <person name="Abrahante J.E."/>
            <person name="Garbe J."/>
            <person name="Badalamenti J.P."/>
            <person name="Herman A."/>
            <person name="Mangelson H."/>
            <person name="Liachko I."/>
            <person name="Sullivan S."/>
            <person name="Sone E.D."/>
            <person name="Koren S."/>
            <person name="Silverstein K.A.T."/>
            <person name="Beckman K.B."/>
            <person name="Gohl D.M."/>
        </authorList>
    </citation>
    <scope>NUCLEOTIDE SEQUENCE</scope>
    <source>
        <strain evidence="1">Duluth1</strain>
        <tissue evidence="1">Whole animal</tissue>
    </source>
</reference>
<protein>
    <submittedName>
        <fullName evidence="1">Uncharacterized protein</fullName>
    </submittedName>
</protein>
<proteinExistence type="predicted"/>
<comment type="caution">
    <text evidence="1">The sequence shown here is derived from an EMBL/GenBank/DDBJ whole genome shotgun (WGS) entry which is preliminary data.</text>
</comment>
<reference evidence="1" key="2">
    <citation type="submission" date="2020-11" db="EMBL/GenBank/DDBJ databases">
        <authorList>
            <person name="McCartney M.A."/>
            <person name="Auch B."/>
            <person name="Kono T."/>
            <person name="Mallez S."/>
            <person name="Becker A."/>
            <person name="Gohl D.M."/>
            <person name="Silverstein K.A.T."/>
            <person name="Koren S."/>
            <person name="Bechman K.B."/>
            <person name="Herman A."/>
            <person name="Abrahante J.E."/>
            <person name="Garbe J."/>
        </authorList>
    </citation>
    <scope>NUCLEOTIDE SEQUENCE</scope>
    <source>
        <strain evidence="1">Duluth1</strain>
        <tissue evidence="1">Whole animal</tissue>
    </source>
</reference>
<keyword evidence="2" id="KW-1185">Reference proteome</keyword>
<evidence type="ECO:0000313" key="2">
    <source>
        <dbReference type="Proteomes" id="UP000828390"/>
    </source>
</evidence>